<evidence type="ECO:0000256" key="2">
    <source>
        <dbReference type="ARBA" id="ARBA00007175"/>
    </source>
</evidence>
<feature type="compositionally biased region" description="Basic and acidic residues" evidence="5">
    <location>
        <begin position="227"/>
        <end position="254"/>
    </location>
</feature>
<name>M5E9Y0_MALS4</name>
<comment type="similarity">
    <text evidence="2">Belongs to the RRP17 family.</text>
</comment>
<evidence type="ECO:0000313" key="6">
    <source>
        <dbReference type="EMBL" id="SHO79673.1"/>
    </source>
</evidence>
<dbReference type="GO" id="GO:0019843">
    <property type="term" value="F:rRNA binding"/>
    <property type="evidence" value="ECO:0007669"/>
    <property type="project" value="TreeGrafter"/>
</dbReference>
<proteinExistence type="inferred from homology"/>
<sequence>MSAVPPLQALTESAQKGSKRSALRTANGPKGGVRARRGKRETLSFDEDARRDFLTGFSKRKQQRKQAAHEFVQKKIREEIRNSRLAAAEARRRQAEENVRAERLAFGLGDEDEDDEEQPTYEERDFETDERRAHVTVQELNLDDLDAPPVAVESLPPSLRRVSKKQDAPPAKKTKAPRAQAPAVPSGSLTAILEPAVAQAAQGETMFEVLDQSETSGKPKKQYYLSKAEREKERRKQREWNHTQAEKRRVEKGKVASAAKKRRTAIRRHP</sequence>
<evidence type="ECO:0000256" key="1">
    <source>
        <dbReference type="ARBA" id="ARBA00004604"/>
    </source>
</evidence>
<feature type="region of interest" description="Disordered" evidence="5">
    <location>
        <begin position="208"/>
        <end position="270"/>
    </location>
</feature>
<dbReference type="STRING" id="1230383.M5E9Y0"/>
<gene>
    <name evidence="6" type="ORF">MSYG_4023</name>
</gene>
<dbReference type="OMA" id="CVIGANE"/>
<evidence type="ECO:0000256" key="3">
    <source>
        <dbReference type="ARBA" id="ARBA00023054"/>
    </source>
</evidence>
<dbReference type="PANTHER" id="PTHR14577:SF0">
    <property type="entry name" value="NUCLEOLAR PROTEIN 12"/>
    <property type="match status" value="1"/>
</dbReference>
<feature type="region of interest" description="Disordered" evidence="5">
    <location>
        <begin position="103"/>
        <end position="187"/>
    </location>
</feature>
<dbReference type="OrthoDB" id="551633at2759"/>
<feature type="compositionally biased region" description="Acidic residues" evidence="5">
    <location>
        <begin position="109"/>
        <end position="128"/>
    </location>
</feature>
<keyword evidence="4" id="KW-0539">Nucleus</keyword>
<dbReference type="RefSeq" id="XP_018740278.1">
    <property type="nucleotide sequence ID" value="XM_018883527.1"/>
</dbReference>
<dbReference type="InterPro" id="IPR019186">
    <property type="entry name" value="Nucleolar_protein_12"/>
</dbReference>
<evidence type="ECO:0000256" key="4">
    <source>
        <dbReference type="ARBA" id="ARBA00023242"/>
    </source>
</evidence>
<dbReference type="Pfam" id="PF09805">
    <property type="entry name" value="Nop25"/>
    <property type="match status" value="1"/>
</dbReference>
<feature type="compositionally biased region" description="Basic residues" evidence="5">
    <location>
        <begin position="259"/>
        <end position="270"/>
    </location>
</feature>
<dbReference type="VEuPathDB" id="FungiDB:MSYG_4023"/>
<dbReference type="GO" id="GO:0005730">
    <property type="term" value="C:nucleolus"/>
    <property type="evidence" value="ECO:0007669"/>
    <property type="project" value="UniProtKB-SubCell"/>
</dbReference>
<feature type="region of interest" description="Disordered" evidence="5">
    <location>
        <begin position="1"/>
        <end position="44"/>
    </location>
</feature>
<comment type="subcellular location">
    <subcellularLocation>
        <location evidence="1">Nucleus</location>
        <location evidence="1">Nucleolus</location>
    </subcellularLocation>
</comment>
<accession>M5E9Y0</accession>
<dbReference type="EMBL" id="LT671827">
    <property type="protein sequence ID" value="SHO79673.1"/>
    <property type="molecule type" value="Genomic_DNA"/>
</dbReference>
<keyword evidence="3" id="KW-0175">Coiled coil</keyword>
<evidence type="ECO:0000256" key="5">
    <source>
        <dbReference type="SAM" id="MobiDB-lite"/>
    </source>
</evidence>
<keyword evidence="7" id="KW-1185">Reference proteome</keyword>
<dbReference type="AlphaFoldDB" id="M5E9Y0"/>
<dbReference type="PANTHER" id="PTHR14577">
    <property type="entry name" value="NUCLEOLAR PROTEIN 12"/>
    <property type="match status" value="1"/>
</dbReference>
<dbReference type="HOGENOM" id="CLU_1030874_0_0_1"/>
<dbReference type="Proteomes" id="UP000186303">
    <property type="component" value="Chromosome 7"/>
</dbReference>
<reference evidence="7" key="1">
    <citation type="journal article" date="2017" name="Nucleic Acids Res.">
        <title>Proteogenomics produces comprehensive and highly accurate protein-coding gene annotation in a complete genome assembly of Malassezia sympodialis.</title>
        <authorList>
            <person name="Zhu Y."/>
            <person name="Engstroem P.G."/>
            <person name="Tellgren-Roth C."/>
            <person name="Baudo C.D."/>
            <person name="Kennell J.C."/>
            <person name="Sun S."/>
            <person name="Billmyre R.B."/>
            <person name="Schroeder M.S."/>
            <person name="Andersson A."/>
            <person name="Holm T."/>
            <person name="Sigurgeirsson B."/>
            <person name="Wu G."/>
            <person name="Sankaranarayanan S.R."/>
            <person name="Siddharthan R."/>
            <person name="Sanyal K."/>
            <person name="Lundeberg J."/>
            <person name="Nystedt B."/>
            <person name="Boekhout T."/>
            <person name="Dawson T.L. Jr."/>
            <person name="Heitman J."/>
            <person name="Scheynius A."/>
            <person name="Lehtioe J."/>
        </authorList>
    </citation>
    <scope>NUCLEOTIDE SEQUENCE [LARGE SCALE GENOMIC DNA]</scope>
    <source>
        <strain evidence="7">ATCC 42132</strain>
    </source>
</reference>
<evidence type="ECO:0000313" key="7">
    <source>
        <dbReference type="Proteomes" id="UP000186303"/>
    </source>
</evidence>
<dbReference type="KEGG" id="msym:MSY001_1713"/>
<organism evidence="6 7">
    <name type="scientific">Malassezia sympodialis (strain ATCC 42132)</name>
    <name type="common">Atopic eczema-associated yeast</name>
    <dbReference type="NCBI Taxonomy" id="1230383"/>
    <lineage>
        <taxon>Eukaryota</taxon>
        <taxon>Fungi</taxon>
        <taxon>Dikarya</taxon>
        <taxon>Basidiomycota</taxon>
        <taxon>Ustilaginomycotina</taxon>
        <taxon>Malasseziomycetes</taxon>
        <taxon>Malasseziales</taxon>
        <taxon>Malasseziaceae</taxon>
        <taxon>Malassezia</taxon>
    </lineage>
</organism>
<protein>
    <submittedName>
        <fullName evidence="6">Similar to S.cerevisiae protein RRP17 (Component of the pre-60S pre-ribosomal particle)</fullName>
    </submittedName>
</protein>